<evidence type="ECO:0000313" key="2">
    <source>
        <dbReference type="EMBL" id="CCO17708.1"/>
    </source>
</evidence>
<feature type="region of interest" description="Disordered" evidence="1">
    <location>
        <begin position="1"/>
        <end position="61"/>
    </location>
</feature>
<reference evidence="2 3" key="1">
    <citation type="submission" date="2011-10" db="EMBL/GenBank/DDBJ databases">
        <authorList>
            <person name="Genoscope - CEA"/>
        </authorList>
    </citation>
    <scope>NUCLEOTIDE SEQUENCE [LARGE SCALE GENOMIC DNA]</scope>
    <source>
        <strain evidence="2 3">RCC 1105</strain>
    </source>
</reference>
<protein>
    <submittedName>
        <fullName evidence="2">Uncharacterized protein</fullName>
    </submittedName>
</protein>
<dbReference type="AlphaFoldDB" id="K8F7X4"/>
<sequence length="291" mass="31925">MSSSLFKASSSSFLSFSSSLARRKREKPFARSATPKLRGGKASKSSSKSSDSEYDLSESETVVPDAKIARDLTSTTLNVVRRFQVDVAKPPGDNNDDKSPAKYCKLPANQYNVIDEDKVEMLEDNSFVVSTGVQKFLFLTIEAKGRVKIEETLTGVRQTLEKAEMIDVNGKNGKIVDAMNKSIGCVRVMNSVMATTSDEGRKEHIESQLEFSGTFTDGVFAKIGPRLNEIASFVLGATLPWFLETIGKDYELWAVDGERQKAKMDIGGMSQTILKGAKGKLPSNVREIEVV</sequence>
<dbReference type="RefSeq" id="XP_007511587.1">
    <property type="nucleotide sequence ID" value="XM_007511525.1"/>
</dbReference>
<dbReference type="OrthoDB" id="426136at2759"/>
<gene>
    <name evidence="2" type="ORF">Bathy08g03620</name>
</gene>
<proteinExistence type="predicted"/>
<keyword evidence="3" id="KW-1185">Reference proteome</keyword>
<dbReference type="Proteomes" id="UP000198341">
    <property type="component" value="Chromosome 8"/>
</dbReference>
<accession>K8F7X4</accession>
<dbReference type="GeneID" id="19014341"/>
<dbReference type="EMBL" id="FO082271">
    <property type="protein sequence ID" value="CCO17708.1"/>
    <property type="molecule type" value="Genomic_DNA"/>
</dbReference>
<organism evidence="2 3">
    <name type="scientific">Bathycoccus prasinos</name>
    <dbReference type="NCBI Taxonomy" id="41875"/>
    <lineage>
        <taxon>Eukaryota</taxon>
        <taxon>Viridiplantae</taxon>
        <taxon>Chlorophyta</taxon>
        <taxon>Mamiellophyceae</taxon>
        <taxon>Mamiellales</taxon>
        <taxon>Bathycoccaceae</taxon>
        <taxon>Bathycoccus</taxon>
    </lineage>
</organism>
<dbReference type="KEGG" id="bpg:Bathy08g03620"/>
<evidence type="ECO:0000313" key="3">
    <source>
        <dbReference type="Proteomes" id="UP000198341"/>
    </source>
</evidence>
<feature type="compositionally biased region" description="Low complexity" evidence="1">
    <location>
        <begin position="1"/>
        <end position="20"/>
    </location>
</feature>
<evidence type="ECO:0000256" key="1">
    <source>
        <dbReference type="SAM" id="MobiDB-lite"/>
    </source>
</evidence>
<name>K8F7X4_9CHLO</name>